<keyword evidence="3" id="KW-1185">Reference proteome</keyword>
<evidence type="ECO:0000313" key="2">
    <source>
        <dbReference type="EMBL" id="ORY58765.1"/>
    </source>
</evidence>
<feature type="region of interest" description="Disordered" evidence="1">
    <location>
        <begin position="129"/>
        <end position="153"/>
    </location>
</feature>
<comment type="caution">
    <text evidence="2">The sequence shown here is derived from an EMBL/GenBank/DDBJ whole genome shotgun (WGS) entry which is preliminary data.</text>
</comment>
<evidence type="ECO:0000256" key="1">
    <source>
        <dbReference type="SAM" id="MobiDB-lite"/>
    </source>
</evidence>
<gene>
    <name evidence="2" type="ORF">BCR38DRAFT_460639</name>
</gene>
<reference evidence="2 3" key="1">
    <citation type="submission" date="2016-07" db="EMBL/GenBank/DDBJ databases">
        <title>Pervasive Adenine N6-methylation of Active Genes in Fungi.</title>
        <authorList>
            <consortium name="DOE Joint Genome Institute"/>
            <person name="Mondo S.J."/>
            <person name="Dannebaum R.O."/>
            <person name="Kuo R.C."/>
            <person name="Labutti K."/>
            <person name="Haridas S."/>
            <person name="Kuo A."/>
            <person name="Salamov A."/>
            <person name="Ahrendt S.R."/>
            <person name="Lipzen A."/>
            <person name="Sullivan W."/>
            <person name="Andreopoulos W.B."/>
            <person name="Clum A."/>
            <person name="Lindquist E."/>
            <person name="Daum C."/>
            <person name="Ramamoorthy G.K."/>
            <person name="Gryganskyi A."/>
            <person name="Culley D."/>
            <person name="Magnuson J.K."/>
            <person name="James T.Y."/>
            <person name="O'Malley M.A."/>
            <person name="Stajich J.E."/>
            <person name="Spatafora J.W."/>
            <person name="Visel A."/>
            <person name="Grigoriev I.V."/>
        </authorList>
    </citation>
    <scope>NUCLEOTIDE SEQUENCE [LARGE SCALE GENOMIC DNA]</scope>
    <source>
        <strain evidence="2 3">CBS 129021</strain>
    </source>
</reference>
<dbReference type="STRING" id="1141098.A0A1Y2DIW3"/>
<dbReference type="EMBL" id="MCFJ01000015">
    <property type="protein sequence ID" value="ORY58765.1"/>
    <property type="molecule type" value="Genomic_DNA"/>
</dbReference>
<dbReference type="Proteomes" id="UP000193689">
    <property type="component" value="Unassembled WGS sequence"/>
</dbReference>
<proteinExistence type="predicted"/>
<accession>A0A1Y2DIW3</accession>
<dbReference type="GeneID" id="63778646"/>
<dbReference type="RefSeq" id="XP_040711577.1">
    <property type="nucleotide sequence ID" value="XM_040862434.1"/>
</dbReference>
<dbReference type="AlphaFoldDB" id="A0A1Y2DIW3"/>
<organism evidence="2 3">
    <name type="scientific">Pseudomassariella vexata</name>
    <dbReference type="NCBI Taxonomy" id="1141098"/>
    <lineage>
        <taxon>Eukaryota</taxon>
        <taxon>Fungi</taxon>
        <taxon>Dikarya</taxon>
        <taxon>Ascomycota</taxon>
        <taxon>Pezizomycotina</taxon>
        <taxon>Sordariomycetes</taxon>
        <taxon>Xylariomycetidae</taxon>
        <taxon>Amphisphaeriales</taxon>
        <taxon>Pseudomassariaceae</taxon>
        <taxon>Pseudomassariella</taxon>
    </lineage>
</organism>
<protein>
    <submittedName>
        <fullName evidence="2">Uncharacterized protein</fullName>
    </submittedName>
</protein>
<sequence length="402" mass="45535">MAPIFCCSSLKPYLPKRLDHEHKFNQFMQWANLPSMHPGDGSSLVSSAPYAVQLVRQINYGPQESIRFFVPASNGPDFLEATESDLLKANFEKLNSYKNFRCEQHNKFFEVNLDIDLAFRQKEATMELSQANKATKPTLRRESISSDSQRNASDLKRRCPLLPADQVTKVTDGDHEKRSLVEMLAGCSSRLSVLIPILRLLLQKVGTNLGASRLLSLLSLDWANEELDLDLDFEDHWEVEMTSSNVATFFSDCFDLSDGDSVDHAEIENLVILAMRHIEPLEKQKVRGRVRLQNIANRVLESDGAVNWASKYGADIRGVFASGPNEQLLDRCRRRTDKLQQDCISRNTKEDLTAQSLEVDPWADDYDDDEGAYGSDNFDYEQPMGDFTACDKECGYCGKCDY</sequence>
<dbReference type="InParanoid" id="A0A1Y2DIW3"/>
<dbReference type="OrthoDB" id="10264507at2759"/>
<evidence type="ECO:0000313" key="3">
    <source>
        <dbReference type="Proteomes" id="UP000193689"/>
    </source>
</evidence>
<name>A0A1Y2DIW3_9PEZI</name>